<evidence type="ECO:0000313" key="11">
    <source>
        <dbReference type="EMBL" id="SDN65679.1"/>
    </source>
</evidence>
<dbReference type="SMART" id="SM00304">
    <property type="entry name" value="HAMP"/>
    <property type="match status" value="1"/>
</dbReference>
<dbReference type="AlphaFoldDB" id="A0A1H0D6G7"/>
<dbReference type="Pfam" id="PF00015">
    <property type="entry name" value="MCPsignal"/>
    <property type="match status" value="1"/>
</dbReference>
<proteinExistence type="inferred from homology"/>
<dbReference type="InterPro" id="IPR004089">
    <property type="entry name" value="MCPsignal_dom"/>
</dbReference>
<dbReference type="InterPro" id="IPR000727">
    <property type="entry name" value="T_SNARE_dom"/>
</dbReference>
<name>A0A1H0D6G7_9BACT</name>
<evidence type="ECO:0000256" key="2">
    <source>
        <dbReference type="ARBA" id="ARBA00022519"/>
    </source>
</evidence>
<dbReference type="STRING" id="206665.SAMN04488516_10445"/>
<dbReference type="PROSITE" id="PS50111">
    <property type="entry name" value="CHEMOTAXIS_TRANSDUC_2"/>
    <property type="match status" value="1"/>
</dbReference>
<keyword evidence="3 5" id="KW-0807">Transducer</keyword>
<keyword evidence="12" id="KW-1185">Reference proteome</keyword>
<keyword evidence="2" id="KW-1003">Cell membrane</keyword>
<feature type="transmembrane region" description="Helical" evidence="7">
    <location>
        <begin position="166"/>
        <end position="189"/>
    </location>
</feature>
<feature type="domain" description="Methyl-accepting transducer" evidence="8">
    <location>
        <begin position="261"/>
        <end position="497"/>
    </location>
</feature>
<dbReference type="OrthoDB" id="9765238at2"/>
<dbReference type="SUPFAM" id="SSF58104">
    <property type="entry name" value="Methyl-accepting chemotaxis protein (MCP) signaling domain"/>
    <property type="match status" value="1"/>
</dbReference>
<evidence type="ECO:0000256" key="6">
    <source>
        <dbReference type="SAM" id="MobiDB-lite"/>
    </source>
</evidence>
<feature type="region of interest" description="Disordered" evidence="6">
    <location>
        <begin position="578"/>
        <end position="602"/>
    </location>
</feature>
<evidence type="ECO:0000259" key="8">
    <source>
        <dbReference type="PROSITE" id="PS50111"/>
    </source>
</evidence>
<comment type="subcellular location">
    <subcellularLocation>
        <location evidence="1">Cell inner membrane</location>
        <topology evidence="1">Multi-pass membrane protein</topology>
    </subcellularLocation>
</comment>
<dbReference type="Gene3D" id="3.30.450.20">
    <property type="entry name" value="PAS domain"/>
    <property type="match status" value="1"/>
</dbReference>
<organism evidence="11 12">
    <name type="scientific">Desulfonauticus submarinus</name>
    <dbReference type="NCBI Taxonomy" id="206665"/>
    <lineage>
        <taxon>Bacteria</taxon>
        <taxon>Pseudomonadati</taxon>
        <taxon>Thermodesulfobacteriota</taxon>
        <taxon>Desulfovibrionia</taxon>
        <taxon>Desulfovibrionales</taxon>
        <taxon>Desulfonauticaceae</taxon>
        <taxon>Desulfonauticus</taxon>
    </lineage>
</organism>
<dbReference type="GO" id="GO:0005886">
    <property type="term" value="C:plasma membrane"/>
    <property type="evidence" value="ECO:0007669"/>
    <property type="project" value="UniProtKB-SubCell"/>
</dbReference>
<dbReference type="InterPro" id="IPR003660">
    <property type="entry name" value="HAMP_dom"/>
</dbReference>
<evidence type="ECO:0000313" key="12">
    <source>
        <dbReference type="Proteomes" id="UP000199602"/>
    </source>
</evidence>
<dbReference type="PROSITE" id="PS50885">
    <property type="entry name" value="HAMP"/>
    <property type="match status" value="1"/>
</dbReference>
<dbReference type="PROSITE" id="PS50192">
    <property type="entry name" value="T_SNARE"/>
    <property type="match status" value="1"/>
</dbReference>
<keyword evidence="7" id="KW-1133">Transmembrane helix</keyword>
<dbReference type="Gene3D" id="1.10.287.950">
    <property type="entry name" value="Methyl-accepting chemotaxis protein"/>
    <property type="match status" value="1"/>
</dbReference>
<dbReference type="RefSeq" id="WP_092064718.1">
    <property type="nucleotide sequence ID" value="NZ_FNIN01000004.1"/>
</dbReference>
<dbReference type="CDD" id="cd11386">
    <property type="entry name" value="MCP_signal"/>
    <property type="match status" value="1"/>
</dbReference>
<dbReference type="SMART" id="SM00283">
    <property type="entry name" value="MA"/>
    <property type="match status" value="1"/>
</dbReference>
<keyword evidence="2" id="KW-0997">Cell inner membrane</keyword>
<gene>
    <name evidence="11" type="ORF">SAMN04488516_10445</name>
</gene>
<dbReference type="GO" id="GO:0007165">
    <property type="term" value="P:signal transduction"/>
    <property type="evidence" value="ECO:0007669"/>
    <property type="project" value="UniProtKB-KW"/>
</dbReference>
<evidence type="ECO:0000256" key="4">
    <source>
        <dbReference type="ARBA" id="ARBA00029447"/>
    </source>
</evidence>
<accession>A0A1H0D6G7</accession>
<sequence length="602" mass="66572">MFSRIKFGTKLFVAVICVLGISILSVSFLNYYQFQKTLFRVGKSSLEEISQCIYNAISMQKNIERTTLIPQLEKYVLDASKKFNGKVFVFNSNGKILIHSDRSLEGRSVFNFIKNKIIFDSKRGVVSYSLNGKTYLLITRYLKPLDWNIAVQIKKSDLLQDVDKRLFFNSIIVFILIVVVSSILLWFFLQVIIKPLRLLAYKSEEIAEGNFSIEFSYQAKDAIGELSHSFQIMVEHIKNMFLEIRGGVGMLSSSAAELNVIADEINSNSEKTNTLVTSAVGAAGSLNESMHSVAHIMQQASDNINTVASAAEEFSITIDEVAQNTSKAKSVATKAVDKANNASQRVNKLGIAANEISVVTETINAIASQTNLLALNATIEAARAGEAGKGFAVVANEIKELAKQTAVATEEIKQKIEAIQQETDFTVKEIQDISKVIKDIDEIITTIAVSVEQQSVTTKDIATNVSQAADGLVGVSQQVNESAVAAENIAKEIENVKEIADLMAVSSSHVFDFSEKLLDLADKLNKLLKRYKIDLECELLPKCGFFKKYKGTKDALLKGFLQSYCKGPMMNECKRKQYRQQHGVPPSDDMMPNGKIVEGLEK</sequence>
<evidence type="ECO:0000256" key="5">
    <source>
        <dbReference type="PROSITE-ProRule" id="PRU00284"/>
    </source>
</evidence>
<dbReference type="Proteomes" id="UP000199602">
    <property type="component" value="Unassembled WGS sequence"/>
</dbReference>
<feature type="domain" description="HAMP" evidence="10">
    <location>
        <begin position="190"/>
        <end position="242"/>
    </location>
</feature>
<keyword evidence="7" id="KW-0472">Membrane</keyword>
<feature type="transmembrane region" description="Helical" evidence="7">
    <location>
        <begin position="12"/>
        <end position="32"/>
    </location>
</feature>
<dbReference type="EMBL" id="FNIN01000004">
    <property type="protein sequence ID" value="SDN65679.1"/>
    <property type="molecule type" value="Genomic_DNA"/>
</dbReference>
<keyword evidence="7" id="KW-0812">Transmembrane</keyword>
<comment type="similarity">
    <text evidence="4">Belongs to the methyl-accepting chemotaxis (MCP) protein family.</text>
</comment>
<feature type="domain" description="T-SNARE coiled-coil homology" evidence="9">
    <location>
        <begin position="420"/>
        <end position="482"/>
    </location>
</feature>
<dbReference type="CDD" id="cd12912">
    <property type="entry name" value="PDC2_MCP_like"/>
    <property type="match status" value="1"/>
</dbReference>
<evidence type="ECO:0000259" key="9">
    <source>
        <dbReference type="PROSITE" id="PS50192"/>
    </source>
</evidence>
<protein>
    <submittedName>
        <fullName evidence="11">Methyl-accepting chemotaxis protein</fullName>
    </submittedName>
</protein>
<dbReference type="CDD" id="cd06225">
    <property type="entry name" value="HAMP"/>
    <property type="match status" value="1"/>
</dbReference>
<dbReference type="PANTHER" id="PTHR32089:SF112">
    <property type="entry name" value="LYSOZYME-LIKE PROTEIN-RELATED"/>
    <property type="match status" value="1"/>
</dbReference>
<dbReference type="Pfam" id="PF00672">
    <property type="entry name" value="HAMP"/>
    <property type="match status" value="1"/>
</dbReference>
<evidence type="ECO:0000256" key="3">
    <source>
        <dbReference type="ARBA" id="ARBA00023224"/>
    </source>
</evidence>
<evidence type="ECO:0000256" key="1">
    <source>
        <dbReference type="ARBA" id="ARBA00004429"/>
    </source>
</evidence>
<evidence type="ECO:0000256" key="7">
    <source>
        <dbReference type="SAM" id="Phobius"/>
    </source>
</evidence>
<evidence type="ECO:0000259" key="10">
    <source>
        <dbReference type="PROSITE" id="PS50885"/>
    </source>
</evidence>
<reference evidence="11 12" key="1">
    <citation type="submission" date="2016-10" db="EMBL/GenBank/DDBJ databases">
        <authorList>
            <person name="de Groot N.N."/>
        </authorList>
    </citation>
    <scope>NUCLEOTIDE SEQUENCE [LARGE SCALE GENOMIC DNA]</scope>
    <source>
        <strain evidence="11 12">DSM 15269</strain>
    </source>
</reference>
<dbReference type="PANTHER" id="PTHR32089">
    <property type="entry name" value="METHYL-ACCEPTING CHEMOTAXIS PROTEIN MCPB"/>
    <property type="match status" value="1"/>
</dbReference>